<organism evidence="1 2">
    <name type="scientific">Sulfurospirillum cavolei</name>
    <dbReference type="NCBI Taxonomy" id="366522"/>
    <lineage>
        <taxon>Bacteria</taxon>
        <taxon>Pseudomonadati</taxon>
        <taxon>Campylobacterota</taxon>
        <taxon>Epsilonproteobacteria</taxon>
        <taxon>Campylobacterales</taxon>
        <taxon>Sulfurospirillaceae</taxon>
        <taxon>Sulfurospirillum</taxon>
    </lineage>
</organism>
<protein>
    <submittedName>
        <fullName evidence="1">Uncharacterized protein</fullName>
    </submittedName>
</protein>
<dbReference type="EMBL" id="DLUG01000224">
    <property type="protein sequence ID" value="DAB35705.1"/>
    <property type="molecule type" value="Genomic_DNA"/>
</dbReference>
<dbReference type="Proteomes" id="UP000231638">
    <property type="component" value="Unassembled WGS sequence"/>
</dbReference>
<comment type="caution">
    <text evidence="1">The sequence shown here is derived from an EMBL/GenBank/DDBJ whole genome shotgun (WGS) entry which is preliminary data.</text>
</comment>
<gene>
    <name evidence="1" type="ORF">CFH80_08735</name>
</gene>
<sequence>MKKSFWKKKYLIEHPHEVLGYLQSTSTPYKKNIDQFYCDTYATFGVLGVRYDDEATLAVLNEDAALHILRDVTNDRRYKNRFVKLFGFPEEYDFDEQTVFAKCDRLADVSMDFTFMGGMSAQKVFKVLLYHETLRLKNAVQALLDDEGDALKKTYRQLKRIAMLLKISRFLFDTAMIDRLQNVLGVLTCKERTALLDRMQSSAYQAFLWDIQTLLTEKSDFFLQKKGNQPLLFFIKKMVKKEPNALVKRLKKAIR</sequence>
<evidence type="ECO:0000313" key="2">
    <source>
        <dbReference type="Proteomes" id="UP000231638"/>
    </source>
</evidence>
<accession>A0A2D3W743</accession>
<evidence type="ECO:0000313" key="1">
    <source>
        <dbReference type="EMBL" id="DAB35705.1"/>
    </source>
</evidence>
<name>A0A2D3W743_9BACT</name>
<reference evidence="1 2" key="1">
    <citation type="journal article" date="2017" name="Front. Microbiol.">
        <title>Comparative Genomic Analysis of the Class Epsilonproteobacteria and Proposed Reclassification to Epsilonbacteraeota (phyl. nov.).</title>
        <authorList>
            <person name="Waite D.W."/>
            <person name="Vanwonterghem I."/>
            <person name="Rinke C."/>
            <person name="Parks D.H."/>
            <person name="Zhang Y."/>
            <person name="Takai K."/>
            <person name="Sievert S.M."/>
            <person name="Simon J."/>
            <person name="Campbell B.J."/>
            <person name="Hanson T.E."/>
            <person name="Woyke T."/>
            <person name="Klotz M.G."/>
            <person name="Hugenholtz P."/>
        </authorList>
    </citation>
    <scope>NUCLEOTIDE SEQUENCE [LARGE SCALE GENOMIC DNA]</scope>
    <source>
        <strain evidence="1">UBA11420</strain>
    </source>
</reference>
<proteinExistence type="predicted"/>
<dbReference type="STRING" id="366522.GCA_001548055_02481"/>
<dbReference type="AlphaFoldDB" id="A0A2D3W743"/>